<dbReference type="PATRIC" id="fig|190192.8.peg.1535"/>
<dbReference type="EMBL" id="AE009439">
    <property type="protein sequence ID" value="AAM02593.1"/>
    <property type="molecule type" value="Genomic_DNA"/>
</dbReference>
<dbReference type="EnsemblBacteria" id="AAM02593">
    <property type="protein sequence ID" value="AAM02593"/>
    <property type="gene ID" value="MK1380"/>
</dbReference>
<organism evidence="2 3">
    <name type="scientific">Methanopyrus kandleri (strain AV19 / DSM 6324 / JCM 9639 / NBRC 100938)</name>
    <dbReference type="NCBI Taxonomy" id="190192"/>
    <lineage>
        <taxon>Archaea</taxon>
        <taxon>Methanobacteriati</taxon>
        <taxon>Methanobacteriota</taxon>
        <taxon>Methanomada group</taxon>
        <taxon>Methanopyri</taxon>
        <taxon>Methanopyrales</taxon>
        <taxon>Methanopyraceae</taxon>
        <taxon>Methanopyrus</taxon>
    </lineage>
</organism>
<protein>
    <submittedName>
        <fullName evidence="2">Predicted transcriptional regulator containing a DNA-binding HTH domain</fullName>
    </submittedName>
</protein>
<dbReference type="GO" id="GO:0003677">
    <property type="term" value="F:DNA binding"/>
    <property type="evidence" value="ECO:0007669"/>
    <property type="project" value="UniProtKB-KW"/>
</dbReference>
<dbReference type="SUPFAM" id="SSF47413">
    <property type="entry name" value="lambda repressor-like DNA-binding domains"/>
    <property type="match status" value="1"/>
</dbReference>
<keyword evidence="3" id="KW-1185">Reference proteome</keyword>
<dbReference type="InterPro" id="IPR017271">
    <property type="entry name" value="Tscrpt_reg_HTH_MJ1545_prd"/>
</dbReference>
<proteinExistence type="predicted"/>
<evidence type="ECO:0000313" key="2">
    <source>
        <dbReference type="EMBL" id="AAM02593.1"/>
    </source>
</evidence>
<reference evidence="2 3" key="1">
    <citation type="journal article" date="2002" name="Proc. Natl. Acad. Sci. U.S.A.">
        <title>The complete genome of hyperthermophile Methanopyrus kandleri AV19 and monophyly of archaeal methanogens.</title>
        <authorList>
            <person name="Slesarev A.I."/>
            <person name="Mezhevaya K.V."/>
            <person name="Makarova K.S."/>
            <person name="Polushin N.N."/>
            <person name="Shcherbinina O.V."/>
            <person name="Shakhova V.V."/>
            <person name="Belova G.I."/>
            <person name="Aravind L."/>
            <person name="Natale D.A."/>
            <person name="Rogozin I.B."/>
            <person name="Tatusov R.L."/>
            <person name="Wolf Y.I."/>
            <person name="Stetter K.O."/>
            <person name="Malykh A.G."/>
            <person name="Koonin E.V."/>
            <person name="Kozyavkin S.A."/>
        </authorList>
    </citation>
    <scope>NUCLEOTIDE SEQUENCE [LARGE SCALE GENOMIC DNA]</scope>
    <source>
        <strain evidence="3">AV19 / DSM 6324 / JCM 9639 / NBRC 100938</strain>
    </source>
</reference>
<dbReference type="SMART" id="SM00530">
    <property type="entry name" value="HTH_XRE"/>
    <property type="match status" value="1"/>
</dbReference>
<name>Q8TVK9_METKA</name>
<gene>
    <name evidence="2" type="ordered locus">MK1380</name>
</gene>
<accession>Q8TVK9</accession>
<dbReference type="InParanoid" id="Q8TVK9"/>
<dbReference type="HOGENOM" id="CLU_077869_0_0_2"/>
<feature type="domain" description="HTH cro/C1-type" evidence="1">
    <location>
        <begin position="33"/>
        <end position="88"/>
    </location>
</feature>
<dbReference type="KEGG" id="mka:MK1380"/>
<dbReference type="Proteomes" id="UP000001826">
    <property type="component" value="Chromosome"/>
</dbReference>
<dbReference type="Pfam" id="PF01381">
    <property type="entry name" value="HTH_3"/>
    <property type="match status" value="1"/>
</dbReference>
<evidence type="ECO:0000259" key="1">
    <source>
        <dbReference type="PROSITE" id="PS50943"/>
    </source>
</evidence>
<dbReference type="Gene3D" id="1.10.260.40">
    <property type="entry name" value="lambda repressor-like DNA-binding domains"/>
    <property type="match status" value="1"/>
</dbReference>
<sequence>MNHPRGVISLPRSLVLKRIVGDIAASEHPGKVMRKWRKVFHASQVEVARRMGVSPSVISEYETGKTKAPRVDTVRKFVEALIEIDEERGGNIVSALENVLFSEELLVTLIGIGEFPYPRKLEEVYEAIEAEPVVHHGNVDVFGYTVIDSVKTILEVPARSLIRVYGECPNRVLVFTRIDRGRSPMVAIKAAGVKPSAVVLHGIDKSEVDDIGIKIAEVEGINLATTTESISRISKRLKELTEVQPGDRG</sequence>
<dbReference type="PaxDb" id="190192-MK1380"/>
<dbReference type="STRING" id="190192.MK1380"/>
<evidence type="ECO:0000313" key="3">
    <source>
        <dbReference type="Proteomes" id="UP000001826"/>
    </source>
</evidence>
<dbReference type="CDD" id="cd00093">
    <property type="entry name" value="HTH_XRE"/>
    <property type="match status" value="1"/>
</dbReference>
<dbReference type="PIRSF" id="PIRSF037724">
    <property type="entry name" value="TF_HTH_MJ1545_prd"/>
    <property type="match status" value="1"/>
</dbReference>
<dbReference type="InterPro" id="IPR001387">
    <property type="entry name" value="Cro/C1-type_HTH"/>
</dbReference>
<dbReference type="AlphaFoldDB" id="Q8TVK9"/>
<dbReference type="InterPro" id="IPR010982">
    <property type="entry name" value="Lambda_DNA-bd_dom_sf"/>
</dbReference>
<keyword evidence="2" id="KW-0238">DNA-binding</keyword>
<dbReference type="PROSITE" id="PS50943">
    <property type="entry name" value="HTH_CROC1"/>
    <property type="match status" value="1"/>
</dbReference>
<dbReference type="FunCoup" id="Q8TVK9">
    <property type="interactions" value="2"/>
</dbReference>